<dbReference type="PANTHER" id="PTHR28653">
    <property type="match status" value="1"/>
</dbReference>
<protein>
    <submittedName>
        <fullName evidence="1">Uncharacterized protein</fullName>
    </submittedName>
</protein>
<name>A0A843W5L6_COLES</name>
<dbReference type="GO" id="GO:0000724">
    <property type="term" value="P:double-strand break repair via homologous recombination"/>
    <property type="evidence" value="ECO:0007669"/>
    <property type="project" value="TreeGrafter"/>
</dbReference>
<comment type="caution">
    <text evidence="1">The sequence shown here is derived from an EMBL/GenBank/DDBJ whole genome shotgun (WGS) entry which is preliminary data.</text>
</comment>
<dbReference type="GO" id="GO:0097196">
    <property type="term" value="C:Shu complex"/>
    <property type="evidence" value="ECO:0007669"/>
    <property type="project" value="TreeGrafter"/>
</dbReference>
<organism evidence="1 2">
    <name type="scientific">Colocasia esculenta</name>
    <name type="common">Wild taro</name>
    <name type="synonym">Arum esculentum</name>
    <dbReference type="NCBI Taxonomy" id="4460"/>
    <lineage>
        <taxon>Eukaryota</taxon>
        <taxon>Viridiplantae</taxon>
        <taxon>Streptophyta</taxon>
        <taxon>Embryophyta</taxon>
        <taxon>Tracheophyta</taxon>
        <taxon>Spermatophyta</taxon>
        <taxon>Magnoliopsida</taxon>
        <taxon>Liliopsida</taxon>
        <taxon>Araceae</taxon>
        <taxon>Aroideae</taxon>
        <taxon>Colocasieae</taxon>
        <taxon>Colocasia</taxon>
    </lineage>
</organism>
<dbReference type="Proteomes" id="UP000652761">
    <property type="component" value="Unassembled WGS sequence"/>
</dbReference>
<accession>A0A843W5L6</accession>
<dbReference type="AlphaFoldDB" id="A0A843W5L6"/>
<sequence>MPFFGTFLRTCCVHGSLVSCSDGGEVLPGDASWRKRDDDAPLRATWMWQDISPVPVCLQLRFAELGCCRGVDPSSEVFQRIQIKYVEDDEGIRKYFAAFHLHEIFPVAIIIDDFGNFFDDRNCQDRYGSQRGRDIAMARTLALCWDAISQANEGLSEPCKLLLCDMHQGDSPRQLFIYKRWIPCIFTIKGQHCFYRRRTNRFTLKIMLGIPASASQFATYPRINRISCSLIAEGDGPSSFTFALKKNGTSAKSSGRERTAKYSVALQYLVLEDIIDD</sequence>
<dbReference type="GO" id="GO:0003697">
    <property type="term" value="F:single-stranded DNA binding"/>
    <property type="evidence" value="ECO:0007669"/>
    <property type="project" value="TreeGrafter"/>
</dbReference>
<evidence type="ECO:0000313" key="1">
    <source>
        <dbReference type="EMBL" id="MQM02627.1"/>
    </source>
</evidence>
<evidence type="ECO:0000313" key="2">
    <source>
        <dbReference type="Proteomes" id="UP000652761"/>
    </source>
</evidence>
<proteinExistence type="predicted"/>
<dbReference type="EMBL" id="NMUH01002889">
    <property type="protein sequence ID" value="MQM02627.1"/>
    <property type="molecule type" value="Genomic_DNA"/>
</dbReference>
<reference evidence="1" key="1">
    <citation type="submission" date="2017-07" db="EMBL/GenBank/DDBJ databases">
        <title>Taro Niue Genome Assembly and Annotation.</title>
        <authorList>
            <person name="Atibalentja N."/>
            <person name="Keating K."/>
            <person name="Fields C.J."/>
        </authorList>
    </citation>
    <scope>NUCLEOTIDE SEQUENCE</scope>
    <source>
        <strain evidence="1">Niue_2</strain>
        <tissue evidence="1">Leaf</tissue>
    </source>
</reference>
<gene>
    <name evidence="1" type="ORF">Taro_035394</name>
</gene>
<dbReference type="OrthoDB" id="67296at2759"/>
<keyword evidence="2" id="KW-1185">Reference proteome</keyword>
<dbReference type="PANTHER" id="PTHR28653:SF1">
    <property type="entry name" value="ATPASE SWSAP1"/>
    <property type="match status" value="1"/>
</dbReference>